<keyword evidence="3" id="KW-1185">Reference proteome</keyword>
<dbReference type="EMBL" id="CP001848">
    <property type="protein sequence ID" value="ADB15253.1"/>
    <property type="molecule type" value="Genomic_DNA"/>
</dbReference>
<sequence length="83" mass="9496">MGLVKERCEGAIEIKQSRANTYIRAKNFLDKYSIDYKSSHTHELHRDEDSRLLYFALTDIVEDEDDSGGEDDAQEEGAEVSQL</sequence>
<evidence type="ECO:0000256" key="1">
    <source>
        <dbReference type="SAM" id="MobiDB-lite"/>
    </source>
</evidence>
<feature type="region of interest" description="Disordered" evidence="1">
    <location>
        <begin position="63"/>
        <end position="83"/>
    </location>
</feature>
<reference evidence="2 3" key="1">
    <citation type="journal article" date="2009" name="Stand. Genomic Sci.">
        <title>Complete genome sequence of Pirellula staleyi type strain (ATCC 27377).</title>
        <authorList>
            <person name="Clum A."/>
            <person name="Tindall B.J."/>
            <person name="Sikorski J."/>
            <person name="Ivanova N."/>
            <person name="Mavrommatis K."/>
            <person name="Lucas S."/>
            <person name="Glavina del Rio T."/>
            <person name="Nolan M."/>
            <person name="Chen F."/>
            <person name="Tice H."/>
            <person name="Pitluck S."/>
            <person name="Cheng J.F."/>
            <person name="Chertkov O."/>
            <person name="Brettin T."/>
            <person name="Han C."/>
            <person name="Detter J.C."/>
            <person name="Kuske C."/>
            <person name="Bruce D."/>
            <person name="Goodwin L."/>
            <person name="Ovchinikova G."/>
            <person name="Pati A."/>
            <person name="Mikhailova N."/>
            <person name="Chen A."/>
            <person name="Palaniappan K."/>
            <person name="Land M."/>
            <person name="Hauser L."/>
            <person name="Chang Y.J."/>
            <person name="Jeffries C.D."/>
            <person name="Chain P."/>
            <person name="Rohde M."/>
            <person name="Goker M."/>
            <person name="Bristow J."/>
            <person name="Eisen J.A."/>
            <person name="Markowitz V."/>
            <person name="Hugenholtz P."/>
            <person name="Kyrpides N.C."/>
            <person name="Klenk H.P."/>
            <person name="Lapidus A."/>
        </authorList>
    </citation>
    <scope>NUCLEOTIDE SEQUENCE [LARGE SCALE GENOMIC DNA]</scope>
    <source>
        <strain evidence="3">ATCC 27377 / DSM 6068 / ICPB 4128</strain>
    </source>
</reference>
<protein>
    <submittedName>
        <fullName evidence="2">Uncharacterized protein</fullName>
    </submittedName>
</protein>
<dbReference type="AlphaFoldDB" id="D2R4A5"/>
<organism evidence="2 3">
    <name type="scientific">Pirellula staleyi (strain ATCC 27377 / DSM 6068 / ICPB 4128)</name>
    <name type="common">Pirella staleyi</name>
    <dbReference type="NCBI Taxonomy" id="530564"/>
    <lineage>
        <taxon>Bacteria</taxon>
        <taxon>Pseudomonadati</taxon>
        <taxon>Planctomycetota</taxon>
        <taxon>Planctomycetia</taxon>
        <taxon>Pirellulales</taxon>
        <taxon>Pirellulaceae</taxon>
        <taxon>Pirellula</taxon>
    </lineage>
</organism>
<dbReference type="KEGG" id="psl:Psta_0566"/>
<gene>
    <name evidence="2" type="ordered locus">Psta_0566</name>
</gene>
<evidence type="ECO:0000313" key="2">
    <source>
        <dbReference type="EMBL" id="ADB15253.1"/>
    </source>
</evidence>
<evidence type="ECO:0000313" key="3">
    <source>
        <dbReference type="Proteomes" id="UP000001887"/>
    </source>
</evidence>
<dbReference type="Proteomes" id="UP000001887">
    <property type="component" value="Chromosome"/>
</dbReference>
<dbReference type="HOGENOM" id="CLU_2539653_0_0_0"/>
<name>D2R4A5_PIRSD</name>
<dbReference type="STRING" id="530564.Psta_0566"/>
<proteinExistence type="predicted"/>
<accession>D2R4A5</accession>